<keyword evidence="3" id="KW-1003">Cell membrane</keyword>
<evidence type="ECO:0000313" key="10">
    <source>
        <dbReference type="EMBL" id="SIQ19683.1"/>
    </source>
</evidence>
<comment type="subcellular location">
    <subcellularLocation>
        <location evidence="1">Cell membrane</location>
        <topology evidence="1">Multi-pass membrane protein</topology>
    </subcellularLocation>
</comment>
<evidence type="ECO:0000256" key="3">
    <source>
        <dbReference type="ARBA" id="ARBA00022475"/>
    </source>
</evidence>
<dbReference type="InterPro" id="IPR044669">
    <property type="entry name" value="YneE/VCCN1/2-like"/>
</dbReference>
<evidence type="ECO:0000256" key="5">
    <source>
        <dbReference type="ARBA" id="ARBA00022989"/>
    </source>
</evidence>
<dbReference type="AlphaFoldDB" id="A0A1N6QSW2"/>
<proteinExistence type="inferred from homology"/>
<dbReference type="GO" id="GO:0005886">
    <property type="term" value="C:plasma membrane"/>
    <property type="evidence" value="ECO:0007669"/>
    <property type="project" value="UniProtKB-SubCell"/>
</dbReference>
<evidence type="ECO:0000256" key="7">
    <source>
        <dbReference type="ARBA" id="ARBA00023136"/>
    </source>
</evidence>
<keyword evidence="7 9" id="KW-0472">Membrane</keyword>
<dbReference type="OrthoDB" id="445589at2"/>
<feature type="transmembrane region" description="Helical" evidence="9">
    <location>
        <begin position="20"/>
        <end position="38"/>
    </location>
</feature>
<keyword evidence="4 9" id="KW-0812">Transmembrane</keyword>
<evidence type="ECO:0000256" key="8">
    <source>
        <dbReference type="ARBA" id="ARBA00034708"/>
    </source>
</evidence>
<dbReference type="PANTHER" id="PTHR33281">
    <property type="entry name" value="UPF0187 PROTEIN YNEE"/>
    <property type="match status" value="1"/>
</dbReference>
<keyword evidence="5 9" id="KW-1133">Transmembrane helix</keyword>
<dbReference type="RefSeq" id="WP_076547188.1">
    <property type="nucleotide sequence ID" value="NZ_FTMA01000001.1"/>
</dbReference>
<dbReference type="STRING" id="228959.SAMN05421797_1011011"/>
<organism evidence="10 11">
    <name type="scientific">Maribacter ulvicola</name>
    <dbReference type="NCBI Taxonomy" id="228959"/>
    <lineage>
        <taxon>Bacteria</taxon>
        <taxon>Pseudomonadati</taxon>
        <taxon>Bacteroidota</taxon>
        <taxon>Flavobacteriia</taxon>
        <taxon>Flavobacteriales</taxon>
        <taxon>Flavobacteriaceae</taxon>
        <taxon>Maribacter</taxon>
    </lineage>
</organism>
<evidence type="ECO:0000256" key="4">
    <source>
        <dbReference type="ARBA" id="ARBA00022692"/>
    </source>
</evidence>
<protein>
    <submittedName>
        <fullName evidence="10">Putative membrane protein</fullName>
    </submittedName>
</protein>
<sequence>MIAKKRLSFLQTLKWSRRYLLLFLVLDAIPIATYHFTGLEWISISWQPISLIGIAVSFYLGFKNNASYDRLWEARKVWGAIVNTSRSLTVMTRDFISNKYTDTELTEQELIKIRKVIVHRHVAWLRALAIQLRTKKDWEDNEPSEEYNELESKMHQENSPFISLKEYLTQSEFDYITTKGNKASHILSLQSKHLKSLQEKGLLDNYRYVAAQDLITDLYTQQGKCERIKNFPFPRQYSSAYYYFVIIFIILVPFGMIDSFLSTKADDLIWFAVPFSAIVSWIFWTMEKIGENSENPFTGSINDVPISSLARSIEIDIRQMLDEENLPNQIEPIGERKVLF</sequence>
<comment type="similarity">
    <text evidence="8">Belongs to the anion channel-forming bestrophin (TC 1.A.46) family.</text>
</comment>
<dbReference type="Proteomes" id="UP000186953">
    <property type="component" value="Unassembled WGS sequence"/>
</dbReference>
<dbReference type="GO" id="GO:0005254">
    <property type="term" value="F:chloride channel activity"/>
    <property type="evidence" value="ECO:0007669"/>
    <property type="project" value="InterPro"/>
</dbReference>
<feature type="transmembrane region" description="Helical" evidence="9">
    <location>
        <begin position="268"/>
        <end position="286"/>
    </location>
</feature>
<evidence type="ECO:0000256" key="2">
    <source>
        <dbReference type="ARBA" id="ARBA00022448"/>
    </source>
</evidence>
<gene>
    <name evidence="10" type="ORF">SAMN05421797_1011011</name>
</gene>
<keyword evidence="6" id="KW-0406">Ion transport</keyword>
<feature type="transmembrane region" description="Helical" evidence="9">
    <location>
        <begin position="44"/>
        <end position="62"/>
    </location>
</feature>
<dbReference type="PANTHER" id="PTHR33281:SF19">
    <property type="entry name" value="VOLTAGE-DEPENDENT ANION CHANNEL-FORMING PROTEIN YNEE"/>
    <property type="match status" value="1"/>
</dbReference>
<keyword evidence="11" id="KW-1185">Reference proteome</keyword>
<dbReference type="EMBL" id="FTMA01000001">
    <property type="protein sequence ID" value="SIQ19683.1"/>
    <property type="molecule type" value="Genomic_DNA"/>
</dbReference>
<feature type="transmembrane region" description="Helical" evidence="9">
    <location>
        <begin position="240"/>
        <end position="262"/>
    </location>
</feature>
<keyword evidence="2" id="KW-0813">Transport</keyword>
<evidence type="ECO:0000256" key="6">
    <source>
        <dbReference type="ARBA" id="ARBA00023065"/>
    </source>
</evidence>
<evidence type="ECO:0000256" key="1">
    <source>
        <dbReference type="ARBA" id="ARBA00004651"/>
    </source>
</evidence>
<evidence type="ECO:0000313" key="11">
    <source>
        <dbReference type="Proteomes" id="UP000186953"/>
    </source>
</evidence>
<name>A0A1N6QSW2_9FLAO</name>
<dbReference type="Pfam" id="PF25539">
    <property type="entry name" value="Bestrophin_2"/>
    <property type="match status" value="1"/>
</dbReference>
<reference evidence="11" key="1">
    <citation type="submission" date="2017-01" db="EMBL/GenBank/DDBJ databases">
        <authorList>
            <person name="Varghese N."/>
            <person name="Submissions S."/>
        </authorList>
    </citation>
    <scope>NUCLEOTIDE SEQUENCE [LARGE SCALE GENOMIC DNA]</scope>
    <source>
        <strain evidence="11">DSM 15366</strain>
    </source>
</reference>
<evidence type="ECO:0000256" key="9">
    <source>
        <dbReference type="SAM" id="Phobius"/>
    </source>
</evidence>
<accession>A0A1N6QSW2</accession>